<gene>
    <name evidence="1" type="ORF">LCGC14_1632200</name>
</gene>
<organism evidence="1">
    <name type="scientific">marine sediment metagenome</name>
    <dbReference type="NCBI Taxonomy" id="412755"/>
    <lineage>
        <taxon>unclassified sequences</taxon>
        <taxon>metagenomes</taxon>
        <taxon>ecological metagenomes</taxon>
    </lineage>
</organism>
<sequence>MRVEITGIQPYETVRADGSVRPTGNIRFEVKGKGEYAHWFKANGALGFLRGLGMKLWARSESDRSHL</sequence>
<name>A0A0F9L252_9ZZZZ</name>
<dbReference type="AlphaFoldDB" id="A0A0F9L252"/>
<protein>
    <submittedName>
        <fullName evidence="1">Uncharacterized protein</fullName>
    </submittedName>
</protein>
<dbReference type="EMBL" id="LAZR01013486">
    <property type="protein sequence ID" value="KKM21760.1"/>
    <property type="molecule type" value="Genomic_DNA"/>
</dbReference>
<proteinExistence type="predicted"/>
<accession>A0A0F9L252</accession>
<comment type="caution">
    <text evidence="1">The sequence shown here is derived from an EMBL/GenBank/DDBJ whole genome shotgun (WGS) entry which is preliminary data.</text>
</comment>
<evidence type="ECO:0000313" key="1">
    <source>
        <dbReference type="EMBL" id="KKM21760.1"/>
    </source>
</evidence>
<reference evidence="1" key="1">
    <citation type="journal article" date="2015" name="Nature">
        <title>Complex archaea that bridge the gap between prokaryotes and eukaryotes.</title>
        <authorList>
            <person name="Spang A."/>
            <person name="Saw J.H."/>
            <person name="Jorgensen S.L."/>
            <person name="Zaremba-Niedzwiedzka K."/>
            <person name="Martijn J."/>
            <person name="Lind A.E."/>
            <person name="van Eijk R."/>
            <person name="Schleper C."/>
            <person name="Guy L."/>
            <person name="Ettema T.J."/>
        </authorList>
    </citation>
    <scope>NUCLEOTIDE SEQUENCE</scope>
</reference>